<keyword evidence="4" id="KW-1185">Reference proteome</keyword>
<dbReference type="RefSeq" id="WP_188318967.1">
    <property type="nucleotide sequence ID" value="NZ_JBHUFA010000011.1"/>
</dbReference>
<evidence type="ECO:0000313" key="4">
    <source>
        <dbReference type="Proteomes" id="UP001597327"/>
    </source>
</evidence>
<dbReference type="Gene3D" id="2.40.30.10">
    <property type="entry name" value="Translation factors"/>
    <property type="match status" value="1"/>
</dbReference>
<reference evidence="4" key="1">
    <citation type="journal article" date="2019" name="Int. J. Syst. Evol. Microbiol.">
        <title>The Global Catalogue of Microorganisms (GCM) 10K type strain sequencing project: providing services to taxonomists for standard genome sequencing and annotation.</title>
        <authorList>
            <consortium name="The Broad Institute Genomics Platform"/>
            <consortium name="The Broad Institute Genome Sequencing Center for Infectious Disease"/>
            <person name="Wu L."/>
            <person name="Ma J."/>
        </authorList>
    </citation>
    <scope>NUCLEOTIDE SEQUENCE [LARGE SCALE GENOMIC DNA]</scope>
    <source>
        <strain evidence="4">JCM 3369</strain>
    </source>
</reference>
<dbReference type="InterPro" id="IPR039374">
    <property type="entry name" value="SIP_fam"/>
</dbReference>
<dbReference type="Pfam" id="PF08021">
    <property type="entry name" value="FAD_binding_9"/>
    <property type="match status" value="1"/>
</dbReference>
<dbReference type="EMBL" id="JBHUFA010000011">
    <property type="protein sequence ID" value="MFD1696811.1"/>
    <property type="molecule type" value="Genomic_DNA"/>
</dbReference>
<accession>A0ABW4K091</accession>
<dbReference type="InterPro" id="IPR017927">
    <property type="entry name" value="FAD-bd_FR_type"/>
</dbReference>
<dbReference type="PROSITE" id="PS51384">
    <property type="entry name" value="FAD_FR"/>
    <property type="match status" value="1"/>
</dbReference>
<dbReference type="InterPro" id="IPR039261">
    <property type="entry name" value="FNR_nucleotide-bd"/>
</dbReference>
<evidence type="ECO:0000313" key="3">
    <source>
        <dbReference type="EMBL" id="MFD1696811.1"/>
    </source>
</evidence>
<proteinExistence type="inferred from homology"/>
<dbReference type="Proteomes" id="UP001597327">
    <property type="component" value="Unassembled WGS sequence"/>
</dbReference>
<name>A0ABW4K091_9HYPH</name>
<dbReference type="CDD" id="cd06193">
    <property type="entry name" value="siderophore_interacting"/>
    <property type="match status" value="1"/>
</dbReference>
<sequence length="342" mass="36716">MIRHDMDVVQGEDGTATLHLEQDRLRMEQQRGAGLLLSIEAGNSVALHRIRLWIVEHLDELLPELAPSLRWSDDGARSEEVLPPYFHQLTLSGKRLLPCGLMRLTFHVDGMERLAEDGIHVKLLLPPAGRDPVWPKLALNGGLVQPVGADTLAIRTYTIRAIRPASDEIDVDVVVHTGGVFSDWAASAPAGEVIGLLGPSGFQKIPPVAPFLIAADATAAPAAARMIEALARDQASSAAPEPSGGHVILGLGTDRQAADYLEGLDLAALGLVVQGLGADVFSRDIEAAIRSAARDAPPGFAWFAGEHRDAQRLRPVFRNDFALGKGAQYAIAYWTEGRRQGA</sequence>
<dbReference type="InterPro" id="IPR007037">
    <property type="entry name" value="SIP_rossman_dom"/>
</dbReference>
<comment type="similarity">
    <text evidence="1">Belongs to the SIP oxidoreductase family.</text>
</comment>
<dbReference type="SUPFAM" id="SSF63380">
    <property type="entry name" value="Riboflavin synthase domain-like"/>
    <property type="match status" value="1"/>
</dbReference>
<evidence type="ECO:0000259" key="2">
    <source>
        <dbReference type="PROSITE" id="PS51384"/>
    </source>
</evidence>
<dbReference type="PANTHER" id="PTHR30157">
    <property type="entry name" value="FERRIC REDUCTASE, NADPH-DEPENDENT"/>
    <property type="match status" value="1"/>
</dbReference>
<dbReference type="Pfam" id="PF04954">
    <property type="entry name" value="SIP"/>
    <property type="match status" value="1"/>
</dbReference>
<evidence type="ECO:0000256" key="1">
    <source>
        <dbReference type="ARBA" id="ARBA00035644"/>
    </source>
</evidence>
<comment type="caution">
    <text evidence="3">The sequence shown here is derived from an EMBL/GenBank/DDBJ whole genome shotgun (WGS) entry which is preliminary data.</text>
</comment>
<dbReference type="Gene3D" id="3.40.50.80">
    <property type="entry name" value="Nucleotide-binding domain of ferredoxin-NADP reductase (FNR) module"/>
    <property type="match status" value="1"/>
</dbReference>
<gene>
    <name evidence="3" type="ORF">ACFSC7_14935</name>
</gene>
<organism evidence="3 4">
    <name type="scientific">Roseibium aestuarii</name>
    <dbReference type="NCBI Taxonomy" id="2600299"/>
    <lineage>
        <taxon>Bacteria</taxon>
        <taxon>Pseudomonadati</taxon>
        <taxon>Pseudomonadota</taxon>
        <taxon>Alphaproteobacteria</taxon>
        <taxon>Hyphomicrobiales</taxon>
        <taxon>Stappiaceae</taxon>
        <taxon>Roseibium</taxon>
    </lineage>
</organism>
<protein>
    <submittedName>
        <fullName evidence="3">Siderophore-interacting protein</fullName>
    </submittedName>
</protein>
<feature type="domain" description="FAD-binding FR-type" evidence="2">
    <location>
        <begin position="84"/>
        <end position="206"/>
    </location>
</feature>
<dbReference type="InterPro" id="IPR017938">
    <property type="entry name" value="Riboflavin_synthase-like_b-brl"/>
</dbReference>
<dbReference type="PANTHER" id="PTHR30157:SF0">
    <property type="entry name" value="NADPH-DEPENDENT FERRIC-CHELATE REDUCTASE"/>
    <property type="match status" value="1"/>
</dbReference>
<dbReference type="InterPro" id="IPR013113">
    <property type="entry name" value="SIP_FAD-bd"/>
</dbReference>